<accession>A0A100XYC9</accession>
<dbReference type="EMBL" id="LLYW01000018">
    <property type="protein sequence ID" value="KUH33622.1"/>
    <property type="molecule type" value="Genomic_DNA"/>
</dbReference>
<keyword evidence="3" id="KW-1185">Reference proteome</keyword>
<dbReference type="Proteomes" id="UP000053462">
    <property type="component" value="Unassembled WGS sequence"/>
</dbReference>
<name>A0A100XYC9_9EURY</name>
<evidence type="ECO:0000313" key="3">
    <source>
        <dbReference type="Proteomes" id="UP000053462"/>
    </source>
</evidence>
<protein>
    <submittedName>
        <fullName evidence="2">Uncharacterized protein</fullName>
    </submittedName>
</protein>
<sequence>MWKKILALLFGFLILGLTVSGASATAGLVNGTVNGTVKLPPGFSPEKGPGDKVQPENAGAGIVVENFFGGFVPGIGWLVVIGGVALAISKYLYSKPVSEFTEAFYKELPDRISYNGQELAKGIESKNFWGTKVEIGYGYVKKKWGGLKKETVIVKSVITITRDEVKAVKDLFSPKEYGKLLAQAYLNGWDANKAKKLARGFAKEYKTFRAYYNARSLCGSVNCKPGEVIITEKSAKHIIEAHILVDSHPLKSKFEQLTAKQLLKLIKDTIENGEVNCAESRTDLKRIAIEKYQPKLGVKLRVVIQCIGKSRWKVITAFPVTKG</sequence>
<feature type="transmembrane region" description="Helical" evidence="1">
    <location>
        <begin position="67"/>
        <end position="88"/>
    </location>
</feature>
<evidence type="ECO:0000313" key="2">
    <source>
        <dbReference type="EMBL" id="KUH33622.1"/>
    </source>
</evidence>
<organism evidence="2 3">
    <name type="scientific">Thermococcus celericrescens</name>
    <dbReference type="NCBI Taxonomy" id="227598"/>
    <lineage>
        <taxon>Archaea</taxon>
        <taxon>Methanobacteriati</taxon>
        <taxon>Methanobacteriota</taxon>
        <taxon>Thermococci</taxon>
        <taxon>Thermococcales</taxon>
        <taxon>Thermococcaceae</taxon>
        <taxon>Thermococcus</taxon>
    </lineage>
</organism>
<proteinExistence type="predicted"/>
<dbReference type="RefSeq" id="WP_058938651.1">
    <property type="nucleotide sequence ID" value="NZ_LLYW01000018.1"/>
</dbReference>
<evidence type="ECO:0000256" key="1">
    <source>
        <dbReference type="SAM" id="Phobius"/>
    </source>
</evidence>
<dbReference type="STRING" id="227598.APY94_05360"/>
<dbReference type="OrthoDB" id="101448at2157"/>
<reference evidence="2 3" key="1">
    <citation type="submission" date="2015-10" db="EMBL/GenBank/DDBJ databases">
        <title>Draft genome sequence of Thermococcus celericrescens strain DSM 17994.</title>
        <authorList>
            <person name="Hong S.-J."/>
            <person name="Park C.-E."/>
            <person name="Shin J.-H."/>
        </authorList>
    </citation>
    <scope>NUCLEOTIDE SEQUENCE [LARGE SCALE GENOMIC DNA]</scope>
    <source>
        <strain evidence="2 3">DSM 17994</strain>
    </source>
</reference>
<keyword evidence="1" id="KW-0472">Membrane</keyword>
<comment type="caution">
    <text evidence="2">The sequence shown here is derived from an EMBL/GenBank/DDBJ whole genome shotgun (WGS) entry which is preliminary data.</text>
</comment>
<keyword evidence="1" id="KW-0812">Transmembrane</keyword>
<keyword evidence="1" id="KW-1133">Transmembrane helix</keyword>
<dbReference type="AlphaFoldDB" id="A0A100XYC9"/>
<gene>
    <name evidence="2" type="ORF">APY94_05360</name>
</gene>